<dbReference type="Proteomes" id="UP000520767">
    <property type="component" value="Unassembled WGS sequence"/>
</dbReference>
<dbReference type="EC" id="1.8.1.9" evidence="6"/>
<dbReference type="Pfam" id="PF07992">
    <property type="entry name" value="Pyr_redox_2"/>
    <property type="match status" value="1"/>
</dbReference>
<dbReference type="InterPro" id="IPR050097">
    <property type="entry name" value="Ferredoxin-NADP_redctase_2"/>
</dbReference>
<evidence type="ECO:0000313" key="7">
    <source>
        <dbReference type="Proteomes" id="UP000520767"/>
    </source>
</evidence>
<sequence length="553" mass="59147">MTVSTPPSTPPRHRPALLAVDDDTHVLRAVRRDLLSAYGDRYRVLCTTSPADGLRILDQLAERREEPALLLVDQRMPEMTGIEFFAESLNRFPSARRVLLTGYADTTAAIDAINQVKLHHYLVKPWEPPAERLYPVLDDQLAEWQSTYEPPYEGIRVIGHRFSPATHQLRDLLTRLLQPFRFVDVAADGSEHDGEVPAVELPDGRRLVRPTRAGLMDALGLRGELSRPHYDLVIVGGGPTGLAAAVYGASEGLSTLLLDAHVPGGQAGMSSRIENYLGFPAGVSGAELTRRAVAQARRFGAELLAPVGAVSLRRAGRAHLIGLSDGREIGAGSVLLATGLSYHRLAIDGCDRFEGAGIYYGSTNSEAALCAGQHVVIVGGANSAGQAALHFAKHAERVTMLVRATSLASRMSRYLVDEIDGTANIEVRVTTEVETVGGSAHLERITLRDNDSGATDEIAAESMFSFIGARPRTEWLAGAVRRDAGGYLLTGPALAGGLDESWDLPRAPMLLETSAPGVFAAGDVRADSVKRIASAVGEGALAVTQIHQYAAGV</sequence>
<dbReference type="GO" id="GO:0004791">
    <property type="term" value="F:thioredoxin-disulfide reductase (NADPH) activity"/>
    <property type="evidence" value="ECO:0007669"/>
    <property type="project" value="UniProtKB-EC"/>
</dbReference>
<comment type="catalytic activity">
    <reaction evidence="3">
        <text>[thioredoxin]-dithiol + NADP(+) = [thioredoxin]-disulfide + NADPH + H(+)</text>
        <dbReference type="Rhea" id="RHEA:20345"/>
        <dbReference type="Rhea" id="RHEA-COMP:10698"/>
        <dbReference type="Rhea" id="RHEA-COMP:10700"/>
        <dbReference type="ChEBI" id="CHEBI:15378"/>
        <dbReference type="ChEBI" id="CHEBI:29950"/>
        <dbReference type="ChEBI" id="CHEBI:50058"/>
        <dbReference type="ChEBI" id="CHEBI:57783"/>
        <dbReference type="ChEBI" id="CHEBI:58349"/>
        <dbReference type="EC" id="1.8.1.9"/>
    </reaction>
</comment>
<comment type="caution">
    <text evidence="6">The sequence shown here is derived from an EMBL/GenBank/DDBJ whole genome shotgun (WGS) entry which is preliminary data.</text>
</comment>
<proteinExistence type="predicted"/>
<dbReference type="PANTHER" id="PTHR48105">
    <property type="entry name" value="THIOREDOXIN REDUCTASE 1-RELATED-RELATED"/>
    <property type="match status" value="1"/>
</dbReference>
<dbReference type="RefSeq" id="WP_184812563.1">
    <property type="nucleotide sequence ID" value="NZ_JACHJQ010000005.1"/>
</dbReference>
<dbReference type="PROSITE" id="PS50110">
    <property type="entry name" value="RESPONSE_REGULATORY"/>
    <property type="match status" value="1"/>
</dbReference>
<evidence type="ECO:0000313" key="6">
    <source>
        <dbReference type="EMBL" id="MBB4908400.1"/>
    </source>
</evidence>
<dbReference type="SUPFAM" id="SSF51905">
    <property type="entry name" value="FAD/NAD(P)-binding domain"/>
    <property type="match status" value="1"/>
</dbReference>
<reference evidence="6 7" key="1">
    <citation type="submission" date="2020-08" db="EMBL/GenBank/DDBJ databases">
        <title>Genomic Encyclopedia of Type Strains, Phase III (KMG-III): the genomes of soil and plant-associated and newly described type strains.</title>
        <authorList>
            <person name="Whitman W."/>
        </authorList>
    </citation>
    <scope>NUCLEOTIDE SEQUENCE [LARGE SCALE GENOMIC DNA]</scope>
    <source>
        <strain evidence="6 7">CECT 8960</strain>
    </source>
</reference>
<dbReference type="Gene3D" id="3.50.50.60">
    <property type="entry name" value="FAD/NAD(P)-binding domain"/>
    <property type="match status" value="2"/>
</dbReference>
<dbReference type="InterPro" id="IPR001789">
    <property type="entry name" value="Sig_transdc_resp-reg_receiver"/>
</dbReference>
<feature type="domain" description="Response regulatory" evidence="5">
    <location>
        <begin position="17"/>
        <end position="139"/>
    </location>
</feature>
<dbReference type="SMART" id="SM00448">
    <property type="entry name" value="REC"/>
    <property type="match status" value="1"/>
</dbReference>
<accession>A0A7W7VFV2</accession>
<organism evidence="6 7">
    <name type="scientific">Actinophytocola algeriensis</name>
    <dbReference type="NCBI Taxonomy" id="1768010"/>
    <lineage>
        <taxon>Bacteria</taxon>
        <taxon>Bacillati</taxon>
        <taxon>Actinomycetota</taxon>
        <taxon>Actinomycetes</taxon>
        <taxon>Pseudonocardiales</taxon>
        <taxon>Pseudonocardiaceae</taxon>
    </lineage>
</organism>
<evidence type="ECO:0000256" key="2">
    <source>
        <dbReference type="ARBA" id="ARBA00023002"/>
    </source>
</evidence>
<dbReference type="SUPFAM" id="SSF52172">
    <property type="entry name" value="CheY-like"/>
    <property type="match status" value="1"/>
</dbReference>
<dbReference type="Gene3D" id="3.40.50.2300">
    <property type="match status" value="1"/>
</dbReference>
<keyword evidence="2 6" id="KW-0560">Oxidoreductase</keyword>
<dbReference type="InterPro" id="IPR011006">
    <property type="entry name" value="CheY-like_superfamily"/>
</dbReference>
<name>A0A7W7VFV2_9PSEU</name>
<evidence type="ECO:0000256" key="4">
    <source>
        <dbReference type="PROSITE-ProRule" id="PRU00169"/>
    </source>
</evidence>
<evidence type="ECO:0000256" key="3">
    <source>
        <dbReference type="ARBA" id="ARBA00048132"/>
    </source>
</evidence>
<evidence type="ECO:0000259" key="5">
    <source>
        <dbReference type="PROSITE" id="PS50110"/>
    </source>
</evidence>
<protein>
    <submittedName>
        <fullName evidence="6">Thioredoxin reductase (NADPH)</fullName>
        <ecNumber evidence="6">1.8.1.9</ecNumber>
    </submittedName>
</protein>
<gene>
    <name evidence="6" type="ORF">FHR82_004653</name>
</gene>
<dbReference type="Pfam" id="PF00072">
    <property type="entry name" value="Response_reg"/>
    <property type="match status" value="1"/>
</dbReference>
<evidence type="ECO:0000256" key="1">
    <source>
        <dbReference type="ARBA" id="ARBA00022630"/>
    </source>
</evidence>
<dbReference type="InterPro" id="IPR036188">
    <property type="entry name" value="FAD/NAD-bd_sf"/>
</dbReference>
<dbReference type="PRINTS" id="PR00469">
    <property type="entry name" value="PNDRDTASEII"/>
</dbReference>
<dbReference type="AlphaFoldDB" id="A0A7W7VFV2"/>
<feature type="modified residue" description="4-aspartylphosphate" evidence="4">
    <location>
        <position position="73"/>
    </location>
</feature>
<dbReference type="InterPro" id="IPR023753">
    <property type="entry name" value="FAD/NAD-binding_dom"/>
</dbReference>
<dbReference type="EMBL" id="JACHJQ010000005">
    <property type="protein sequence ID" value="MBB4908400.1"/>
    <property type="molecule type" value="Genomic_DNA"/>
</dbReference>
<keyword evidence="4" id="KW-0597">Phosphoprotein</keyword>
<dbReference type="GO" id="GO:0000160">
    <property type="term" value="P:phosphorelay signal transduction system"/>
    <property type="evidence" value="ECO:0007669"/>
    <property type="project" value="InterPro"/>
</dbReference>
<keyword evidence="1" id="KW-0285">Flavoprotein</keyword>
<keyword evidence="7" id="KW-1185">Reference proteome</keyword>
<dbReference type="PRINTS" id="PR00368">
    <property type="entry name" value="FADPNR"/>
</dbReference>